<proteinExistence type="predicted"/>
<reference evidence="1" key="1">
    <citation type="journal article" date="2015" name="Nature">
        <title>Complex archaea that bridge the gap between prokaryotes and eukaryotes.</title>
        <authorList>
            <person name="Spang A."/>
            <person name="Saw J.H."/>
            <person name="Jorgensen S.L."/>
            <person name="Zaremba-Niedzwiedzka K."/>
            <person name="Martijn J."/>
            <person name="Lind A.E."/>
            <person name="van Eijk R."/>
            <person name="Schleper C."/>
            <person name="Guy L."/>
            <person name="Ettema T.J."/>
        </authorList>
    </citation>
    <scope>NUCLEOTIDE SEQUENCE</scope>
</reference>
<organism evidence="1">
    <name type="scientific">marine sediment metagenome</name>
    <dbReference type="NCBI Taxonomy" id="412755"/>
    <lineage>
        <taxon>unclassified sequences</taxon>
        <taxon>metagenomes</taxon>
        <taxon>ecological metagenomes</taxon>
    </lineage>
</organism>
<gene>
    <name evidence="1" type="ORF">LCGC14_2924360</name>
</gene>
<evidence type="ECO:0000313" key="1">
    <source>
        <dbReference type="EMBL" id="KKK70397.1"/>
    </source>
</evidence>
<name>A0A0F8XN10_9ZZZZ</name>
<comment type="caution">
    <text evidence="1">The sequence shown here is derived from an EMBL/GenBank/DDBJ whole genome shotgun (WGS) entry which is preliminary data.</text>
</comment>
<dbReference type="EMBL" id="LAZR01058208">
    <property type="protein sequence ID" value="KKK70397.1"/>
    <property type="molecule type" value="Genomic_DNA"/>
</dbReference>
<sequence>MSEKIQLFKIVDSPGGRGPIQAMDDLLEDIRGQLLAEIAIAPKSGHSPN</sequence>
<dbReference type="AlphaFoldDB" id="A0A0F8XN10"/>
<accession>A0A0F8XN10</accession>
<protein>
    <submittedName>
        <fullName evidence="1">Uncharacterized protein</fullName>
    </submittedName>
</protein>
<feature type="non-terminal residue" evidence="1">
    <location>
        <position position="49"/>
    </location>
</feature>